<dbReference type="PANTHER" id="PTHR36558">
    <property type="entry name" value="GLR1098 PROTEIN"/>
    <property type="match status" value="1"/>
</dbReference>
<dbReference type="PANTHER" id="PTHR36558:SF1">
    <property type="entry name" value="RESTRICTION ENDONUCLEASE DOMAIN-CONTAINING PROTEIN-RELATED"/>
    <property type="match status" value="1"/>
</dbReference>
<feature type="domain" description="Putative restriction endonuclease" evidence="1">
    <location>
        <begin position="10"/>
        <end position="179"/>
    </location>
</feature>
<evidence type="ECO:0000313" key="2">
    <source>
        <dbReference type="EMBL" id="SHH85073.1"/>
    </source>
</evidence>
<dbReference type="OrthoDB" id="9808428at2"/>
<dbReference type="Proteomes" id="UP000184447">
    <property type="component" value="Unassembled WGS sequence"/>
</dbReference>
<evidence type="ECO:0000259" key="1">
    <source>
        <dbReference type="Pfam" id="PF05685"/>
    </source>
</evidence>
<dbReference type="Gene3D" id="3.90.1570.10">
    <property type="entry name" value="tt1808, chain A"/>
    <property type="match status" value="1"/>
</dbReference>
<reference evidence="2 3" key="1">
    <citation type="submission" date="2016-11" db="EMBL/GenBank/DDBJ databases">
        <authorList>
            <person name="Jaros S."/>
            <person name="Januszkiewicz K."/>
            <person name="Wedrychowicz H."/>
        </authorList>
    </citation>
    <scope>NUCLEOTIDE SEQUENCE [LARGE SCALE GENOMIC DNA]</scope>
    <source>
        <strain evidence="2 3">DSM 8605</strain>
    </source>
</reference>
<gene>
    <name evidence="2" type="ORF">SAMN02745207_02815</name>
</gene>
<dbReference type="RefSeq" id="WP_073339057.1">
    <property type="nucleotide sequence ID" value="NZ_FQXM01000016.1"/>
</dbReference>
<keyword evidence="2" id="KW-0378">Hydrolase</keyword>
<dbReference type="STRING" id="1121316.SAMN02745207_02815"/>
<dbReference type="GO" id="GO:0004519">
    <property type="term" value="F:endonuclease activity"/>
    <property type="evidence" value="ECO:0007669"/>
    <property type="project" value="UniProtKB-KW"/>
</dbReference>
<accession>A0A1M5WCZ4</accession>
<keyword evidence="2" id="KW-0540">Nuclease</keyword>
<dbReference type="AlphaFoldDB" id="A0A1M5WCZ4"/>
<dbReference type="CDD" id="cd06260">
    <property type="entry name" value="DUF820-like"/>
    <property type="match status" value="1"/>
</dbReference>
<protein>
    <submittedName>
        <fullName evidence="2">Endonuclease, Uma2 family (Restriction endonuclease fold)</fullName>
    </submittedName>
</protein>
<dbReference type="SUPFAM" id="SSF52980">
    <property type="entry name" value="Restriction endonuclease-like"/>
    <property type="match status" value="1"/>
</dbReference>
<name>A0A1M5WCZ4_9CLOT</name>
<dbReference type="InterPro" id="IPR012296">
    <property type="entry name" value="Nuclease_put_TT1808"/>
</dbReference>
<proteinExistence type="predicted"/>
<dbReference type="Pfam" id="PF05685">
    <property type="entry name" value="Uma2"/>
    <property type="match status" value="1"/>
</dbReference>
<keyword evidence="2" id="KW-0255">Endonuclease</keyword>
<sequence length="185" mass="21448">MLSNNEFISFEEFVKMDNSTEDSLEYIEGQIYLQASPSTVHQRISVNLTGEFRNYFKKTKCELFHAPFDIILENEEDKYPNKLIPDISVICDKNGLNEKNYVGVPTLIVEILSPSNQSHDLVTKMNLYQRFGVREYWIVNPKLKSIQIYSLNEEGFYNQVGVYKNSDIVNSFIFEGLSISSEDIF</sequence>
<dbReference type="EMBL" id="FQXM01000016">
    <property type="protein sequence ID" value="SHH85073.1"/>
    <property type="molecule type" value="Genomic_DNA"/>
</dbReference>
<dbReference type="InterPro" id="IPR011335">
    <property type="entry name" value="Restrct_endonuc-II-like"/>
</dbReference>
<organism evidence="2 3">
    <name type="scientific">Clostridium grantii DSM 8605</name>
    <dbReference type="NCBI Taxonomy" id="1121316"/>
    <lineage>
        <taxon>Bacteria</taxon>
        <taxon>Bacillati</taxon>
        <taxon>Bacillota</taxon>
        <taxon>Clostridia</taxon>
        <taxon>Eubacteriales</taxon>
        <taxon>Clostridiaceae</taxon>
        <taxon>Clostridium</taxon>
    </lineage>
</organism>
<keyword evidence="3" id="KW-1185">Reference proteome</keyword>
<dbReference type="InterPro" id="IPR008538">
    <property type="entry name" value="Uma2"/>
</dbReference>
<evidence type="ECO:0000313" key="3">
    <source>
        <dbReference type="Proteomes" id="UP000184447"/>
    </source>
</evidence>